<dbReference type="RefSeq" id="WP_263721567.1">
    <property type="nucleotide sequence ID" value="NZ_JAOWLA010000008.1"/>
</dbReference>
<keyword evidence="1 3" id="KW-0597">Phosphoprotein</keyword>
<dbReference type="SMART" id="SM00421">
    <property type="entry name" value="HTH_LUXR"/>
    <property type="match status" value="1"/>
</dbReference>
<dbReference type="Pfam" id="PF00196">
    <property type="entry name" value="GerE"/>
    <property type="match status" value="1"/>
</dbReference>
<dbReference type="PRINTS" id="PR00038">
    <property type="entry name" value="HTHLUXR"/>
</dbReference>
<keyword evidence="2" id="KW-0238">DNA-binding</keyword>
<evidence type="ECO:0000313" key="7">
    <source>
        <dbReference type="Proteomes" id="UP001652503"/>
    </source>
</evidence>
<dbReference type="PROSITE" id="PS50110">
    <property type="entry name" value="RESPONSE_REGULATORY"/>
    <property type="match status" value="1"/>
</dbReference>
<evidence type="ECO:0000259" key="5">
    <source>
        <dbReference type="PROSITE" id="PS50110"/>
    </source>
</evidence>
<feature type="modified residue" description="4-aspartylphosphate" evidence="3">
    <location>
        <position position="53"/>
    </location>
</feature>
<gene>
    <name evidence="6" type="ORF">OE647_09905</name>
</gene>
<evidence type="ECO:0000256" key="2">
    <source>
        <dbReference type="ARBA" id="ARBA00023125"/>
    </source>
</evidence>
<dbReference type="InterPro" id="IPR016032">
    <property type="entry name" value="Sig_transdc_resp-reg_C-effctor"/>
</dbReference>
<organism evidence="6 7">
    <name type="scientific">Albidovulum sediminicola</name>
    <dbReference type="NCBI Taxonomy" id="2984331"/>
    <lineage>
        <taxon>Bacteria</taxon>
        <taxon>Pseudomonadati</taxon>
        <taxon>Pseudomonadota</taxon>
        <taxon>Alphaproteobacteria</taxon>
        <taxon>Rhodobacterales</taxon>
        <taxon>Paracoccaceae</taxon>
        <taxon>Albidovulum</taxon>
    </lineage>
</organism>
<dbReference type="InterPro" id="IPR036388">
    <property type="entry name" value="WH-like_DNA-bd_sf"/>
</dbReference>
<dbReference type="PROSITE" id="PS50043">
    <property type="entry name" value="HTH_LUXR_2"/>
    <property type="match status" value="1"/>
</dbReference>
<evidence type="ECO:0000259" key="4">
    <source>
        <dbReference type="PROSITE" id="PS50043"/>
    </source>
</evidence>
<dbReference type="InterPro" id="IPR011006">
    <property type="entry name" value="CheY-like_superfamily"/>
</dbReference>
<feature type="domain" description="HTH luxR-type" evidence="4">
    <location>
        <begin position="133"/>
        <end position="198"/>
    </location>
</feature>
<evidence type="ECO:0000256" key="1">
    <source>
        <dbReference type="ARBA" id="ARBA00022553"/>
    </source>
</evidence>
<dbReference type="PANTHER" id="PTHR45566">
    <property type="entry name" value="HTH-TYPE TRANSCRIPTIONAL REGULATOR YHJB-RELATED"/>
    <property type="match status" value="1"/>
</dbReference>
<name>A0ABT2Z1M5_9RHOB</name>
<dbReference type="Gene3D" id="1.10.10.10">
    <property type="entry name" value="Winged helix-like DNA-binding domain superfamily/Winged helix DNA-binding domain"/>
    <property type="match status" value="1"/>
</dbReference>
<dbReference type="Gene3D" id="3.40.50.2300">
    <property type="match status" value="1"/>
</dbReference>
<dbReference type="InterPro" id="IPR001789">
    <property type="entry name" value="Sig_transdc_resp-reg_receiver"/>
</dbReference>
<accession>A0ABT2Z1M5</accession>
<dbReference type="CDD" id="cd06170">
    <property type="entry name" value="LuxR_C_like"/>
    <property type="match status" value="1"/>
</dbReference>
<dbReference type="SUPFAM" id="SSF46894">
    <property type="entry name" value="C-terminal effector domain of the bipartite response regulators"/>
    <property type="match status" value="1"/>
</dbReference>
<keyword evidence="7" id="KW-1185">Reference proteome</keyword>
<dbReference type="InterPro" id="IPR000792">
    <property type="entry name" value="Tscrpt_reg_LuxR_C"/>
</dbReference>
<dbReference type="EMBL" id="JAOWLA010000008">
    <property type="protein sequence ID" value="MCV2865048.1"/>
    <property type="molecule type" value="Genomic_DNA"/>
</dbReference>
<evidence type="ECO:0000256" key="3">
    <source>
        <dbReference type="PROSITE-ProRule" id="PRU00169"/>
    </source>
</evidence>
<dbReference type="Proteomes" id="UP001652503">
    <property type="component" value="Unassembled WGS sequence"/>
</dbReference>
<dbReference type="PROSITE" id="PS00622">
    <property type="entry name" value="HTH_LUXR_1"/>
    <property type="match status" value="1"/>
</dbReference>
<dbReference type="SMART" id="SM00448">
    <property type="entry name" value="REC"/>
    <property type="match status" value="1"/>
</dbReference>
<feature type="domain" description="Response regulatory" evidence="5">
    <location>
        <begin position="2"/>
        <end position="118"/>
    </location>
</feature>
<proteinExistence type="predicted"/>
<evidence type="ECO:0000313" key="6">
    <source>
        <dbReference type="EMBL" id="MCV2865048.1"/>
    </source>
</evidence>
<sequence length="202" mass="21550">MKIIIADDHALVLETLAAFIAGHDDMDVRAASDLEAALGLIATEGTFDCVLLDYNMPGMNGLEGLERVIAANRDGAVALMSGNVSRHTVEAAIASGASGFVPKTLSAKSLVQAIRFMAAGEVYAPFDFMTQENQAGSDIFSPRELSVLRCVCDGKPNKIIALELGVQEVTIKAHVKSICRKLDANNRTHAAMIARDRGLFAF</sequence>
<dbReference type="SUPFAM" id="SSF52172">
    <property type="entry name" value="CheY-like"/>
    <property type="match status" value="1"/>
</dbReference>
<dbReference type="Pfam" id="PF00072">
    <property type="entry name" value="Response_reg"/>
    <property type="match status" value="1"/>
</dbReference>
<protein>
    <submittedName>
        <fullName evidence="6">Response regulator transcription factor</fullName>
    </submittedName>
</protein>
<dbReference type="PANTHER" id="PTHR45566:SF2">
    <property type="entry name" value="NARL SUBFAMILY"/>
    <property type="match status" value="1"/>
</dbReference>
<comment type="caution">
    <text evidence="6">The sequence shown here is derived from an EMBL/GenBank/DDBJ whole genome shotgun (WGS) entry which is preliminary data.</text>
</comment>
<dbReference type="InterPro" id="IPR058245">
    <property type="entry name" value="NreC/VraR/RcsB-like_REC"/>
</dbReference>
<dbReference type="InterPro" id="IPR051015">
    <property type="entry name" value="EvgA-like"/>
</dbReference>
<reference evidence="6 7" key="1">
    <citation type="submission" date="2022-10" db="EMBL/GenBank/DDBJ databases">
        <title>Defluviimonas sp. nov., isolated from ocean surface water.</title>
        <authorList>
            <person name="He W."/>
            <person name="Wang L."/>
            <person name="Zhang D.-F."/>
        </authorList>
    </citation>
    <scope>NUCLEOTIDE SEQUENCE [LARGE SCALE GENOMIC DNA]</scope>
    <source>
        <strain evidence="6 7">WL0075</strain>
    </source>
</reference>
<dbReference type="CDD" id="cd17535">
    <property type="entry name" value="REC_NarL-like"/>
    <property type="match status" value="1"/>
</dbReference>